<dbReference type="InterPro" id="IPR004107">
    <property type="entry name" value="Integrase_SAM-like_N"/>
</dbReference>
<keyword evidence="2" id="KW-0282">Flagellum</keyword>
<evidence type="ECO:0000313" key="2">
    <source>
        <dbReference type="EMBL" id="EHM41877.1"/>
    </source>
</evidence>
<dbReference type="Proteomes" id="UP000005959">
    <property type="component" value="Unassembled WGS sequence"/>
</dbReference>
<dbReference type="EMBL" id="AGCI01000062">
    <property type="protein sequence ID" value="EHM41877.1"/>
    <property type="molecule type" value="Genomic_DNA"/>
</dbReference>
<sequence length="184" mass="22125">MRHQLFDKMEHVAMTASQQKRRPLSRYLKDFKHSQCDCSHCGKSLDRMSLVFRGKILDRETLAGMDQLIDDRVWQELEKELTALCRFCSDVYCHCKADYFDILEFKQYLFEQTEMSHSSIREYIVRLRRLDDMLRASDFPDEKFCGSEQQWDLIENMTDANQNNYRIALRKYDQYLSWQKTAVC</sequence>
<dbReference type="GO" id="GO:0003677">
    <property type="term" value="F:DNA binding"/>
    <property type="evidence" value="ECO:0007669"/>
    <property type="project" value="InterPro"/>
</dbReference>
<reference evidence="2 3" key="1">
    <citation type="submission" date="2011-08" db="EMBL/GenBank/DDBJ databases">
        <authorList>
            <person name="Weinstock G."/>
            <person name="Sodergren E."/>
            <person name="Clifton S."/>
            <person name="Fulton L."/>
            <person name="Fulton B."/>
            <person name="Courtney L."/>
            <person name="Fronick C."/>
            <person name="Harrison M."/>
            <person name="Strong C."/>
            <person name="Farmer C."/>
            <person name="Delahaunty K."/>
            <person name="Markovic C."/>
            <person name="Hall O."/>
            <person name="Minx P."/>
            <person name="Tomlinson C."/>
            <person name="Mitreva M."/>
            <person name="Hou S."/>
            <person name="Chen J."/>
            <person name="Wollam A."/>
            <person name="Pepin K.H."/>
            <person name="Johnson M."/>
            <person name="Bhonagiri V."/>
            <person name="Zhang X."/>
            <person name="Suruliraj S."/>
            <person name="Warren W."/>
            <person name="Chinwalla A."/>
            <person name="Mardis E.R."/>
            <person name="Wilson R.K."/>
        </authorList>
    </citation>
    <scope>NUCLEOTIDE SEQUENCE [LARGE SCALE GENOMIC DNA]</scope>
    <source>
        <strain evidence="2 3">ATCC 51873</strain>
    </source>
</reference>
<gene>
    <name evidence="2" type="ORF">HMPREF0454_02554</name>
</gene>
<keyword evidence="2" id="KW-0966">Cell projection</keyword>
<keyword evidence="2" id="KW-0969">Cilium</keyword>
<organism evidence="2 3">
    <name type="scientific">Hafnia alvei ATCC 51873</name>
    <dbReference type="NCBI Taxonomy" id="1002364"/>
    <lineage>
        <taxon>Bacteria</taxon>
        <taxon>Pseudomonadati</taxon>
        <taxon>Pseudomonadota</taxon>
        <taxon>Gammaproteobacteria</taxon>
        <taxon>Enterobacterales</taxon>
        <taxon>Hafniaceae</taxon>
        <taxon>Hafnia</taxon>
    </lineage>
</organism>
<accession>G9Y7N0</accession>
<feature type="domain" description="Integrase SAM-like N-terminal" evidence="1">
    <location>
        <begin position="104"/>
        <end position="180"/>
    </location>
</feature>
<comment type="caution">
    <text evidence="2">The sequence shown here is derived from an EMBL/GenBank/DDBJ whole genome shotgun (WGS) entry which is preliminary data.</text>
</comment>
<evidence type="ECO:0000313" key="3">
    <source>
        <dbReference type="Proteomes" id="UP000005959"/>
    </source>
</evidence>
<evidence type="ECO:0000259" key="1">
    <source>
        <dbReference type="Pfam" id="PF02899"/>
    </source>
</evidence>
<dbReference type="HOGENOM" id="CLU_132109_0_0_6"/>
<dbReference type="GO" id="GO:0015074">
    <property type="term" value="P:DNA integration"/>
    <property type="evidence" value="ECO:0007669"/>
    <property type="project" value="InterPro"/>
</dbReference>
<dbReference type="Pfam" id="PF02899">
    <property type="entry name" value="Phage_int_SAM_1"/>
    <property type="match status" value="1"/>
</dbReference>
<dbReference type="InterPro" id="IPR022523">
    <property type="entry name" value="Flagellar_regulator_FliZ"/>
</dbReference>
<dbReference type="AlphaFoldDB" id="G9Y7N0"/>
<name>G9Y7N0_HAFAL</name>
<dbReference type="PATRIC" id="fig|1002364.3.peg.2296"/>
<proteinExistence type="predicted"/>
<protein>
    <submittedName>
        <fullName evidence="2">Flagellar regulatory protein FliZ</fullName>
    </submittedName>
</protein>
<dbReference type="NCBIfam" id="TIGR03823">
    <property type="entry name" value="FliZ"/>
    <property type="match status" value="1"/>
</dbReference>